<reference evidence="4" key="1">
    <citation type="journal article" date="2019" name="Int. J. Syst. Evol. Microbiol.">
        <title>The Global Catalogue of Microorganisms (GCM) 10K type strain sequencing project: providing services to taxonomists for standard genome sequencing and annotation.</title>
        <authorList>
            <consortium name="The Broad Institute Genomics Platform"/>
            <consortium name="The Broad Institute Genome Sequencing Center for Infectious Disease"/>
            <person name="Wu L."/>
            <person name="Ma J."/>
        </authorList>
    </citation>
    <scope>NUCLEOTIDE SEQUENCE [LARGE SCALE GENOMIC DNA]</scope>
    <source>
        <strain evidence="4">JCM 6922</strain>
    </source>
</reference>
<gene>
    <name evidence="3" type="ORF">GCM10010421_08170</name>
</gene>
<protein>
    <recommendedName>
        <fullName evidence="5">Secreted protein</fullName>
    </recommendedName>
</protein>
<name>A0ABP5WBQ1_9ACTN</name>
<evidence type="ECO:0000256" key="2">
    <source>
        <dbReference type="SAM" id="SignalP"/>
    </source>
</evidence>
<dbReference type="EMBL" id="BAAATK010000003">
    <property type="protein sequence ID" value="GAA2424125.1"/>
    <property type="molecule type" value="Genomic_DNA"/>
</dbReference>
<proteinExistence type="predicted"/>
<dbReference type="Proteomes" id="UP001500460">
    <property type="component" value="Unassembled WGS sequence"/>
</dbReference>
<comment type="caution">
    <text evidence="3">The sequence shown here is derived from an EMBL/GenBank/DDBJ whole genome shotgun (WGS) entry which is preliminary data.</text>
</comment>
<evidence type="ECO:0008006" key="5">
    <source>
        <dbReference type="Google" id="ProtNLM"/>
    </source>
</evidence>
<feature type="signal peptide" evidence="2">
    <location>
        <begin position="1"/>
        <end position="26"/>
    </location>
</feature>
<evidence type="ECO:0000313" key="3">
    <source>
        <dbReference type="EMBL" id="GAA2424125.1"/>
    </source>
</evidence>
<accession>A0ABP5WBQ1</accession>
<keyword evidence="4" id="KW-1185">Reference proteome</keyword>
<evidence type="ECO:0000256" key="1">
    <source>
        <dbReference type="SAM" id="MobiDB-lite"/>
    </source>
</evidence>
<feature type="region of interest" description="Disordered" evidence="1">
    <location>
        <begin position="271"/>
        <end position="294"/>
    </location>
</feature>
<keyword evidence="2" id="KW-0732">Signal</keyword>
<organism evidence="3 4">
    <name type="scientific">Streptomyces glaucus</name>
    <dbReference type="NCBI Taxonomy" id="284029"/>
    <lineage>
        <taxon>Bacteria</taxon>
        <taxon>Bacillati</taxon>
        <taxon>Actinomycetota</taxon>
        <taxon>Actinomycetes</taxon>
        <taxon>Kitasatosporales</taxon>
        <taxon>Streptomycetaceae</taxon>
        <taxon>Streptomyces</taxon>
    </lineage>
</organism>
<evidence type="ECO:0000313" key="4">
    <source>
        <dbReference type="Proteomes" id="UP001500460"/>
    </source>
</evidence>
<feature type="region of interest" description="Disordered" evidence="1">
    <location>
        <begin position="63"/>
        <end position="168"/>
    </location>
</feature>
<sequence>MRRAARVLSVAVLSGAAVGVPGPVLAAGPVPAGRPAGAVDRAVAARAAPAVLVPAVPGGPSGAGIPAAAGDPAGTRSGTGESADPGGLTAAEESADAEESVGAEKSAGAEESVGADASAGAEEPGADASAAERPAGQEDPAATGGRPDVSGEPAAEVVPGTASPGGDVTVSVVCDPVGGRAPATVEAASRAFEGGAVELRKVPGNDEEVSGPVYRGTARIAPAGDFEDDPAPSASASGSASASAWTVDGTCPAAHGSEGTPWSATFTVLPGGSGGHPCPEPGGPGDAPCGDATRGGVRAGAGGTFTDSVPALVAGGALIAGALGAAAHRLYRRRGHGGG</sequence>
<feature type="compositionally biased region" description="Low complexity" evidence="1">
    <location>
        <begin position="63"/>
        <end position="74"/>
    </location>
</feature>
<feature type="chain" id="PRO_5045829863" description="Secreted protein" evidence="2">
    <location>
        <begin position="27"/>
        <end position="339"/>
    </location>
</feature>
<dbReference type="RefSeq" id="WP_344599946.1">
    <property type="nucleotide sequence ID" value="NZ_BAAATK010000003.1"/>
</dbReference>